<name>A0A0M6Y3X3_9HYPH</name>
<dbReference type="GO" id="GO:0007165">
    <property type="term" value="P:signal transduction"/>
    <property type="evidence" value="ECO:0007669"/>
    <property type="project" value="UniProtKB-KW"/>
</dbReference>
<dbReference type="EMBL" id="CXST01000001">
    <property type="protein sequence ID" value="CTQ43701.1"/>
    <property type="molecule type" value="Genomic_DNA"/>
</dbReference>
<evidence type="ECO:0000259" key="5">
    <source>
        <dbReference type="PROSITE" id="PS50111"/>
    </source>
</evidence>
<evidence type="ECO:0000256" key="3">
    <source>
        <dbReference type="PROSITE-ProRule" id="PRU00284"/>
    </source>
</evidence>
<evidence type="ECO:0000313" key="8">
    <source>
        <dbReference type="Proteomes" id="UP000048926"/>
    </source>
</evidence>
<keyword evidence="4" id="KW-0472">Membrane</keyword>
<organism evidence="7 8">
    <name type="scientific">Roseibium aggregatum</name>
    <dbReference type="NCBI Taxonomy" id="187304"/>
    <lineage>
        <taxon>Bacteria</taxon>
        <taxon>Pseudomonadati</taxon>
        <taxon>Pseudomonadota</taxon>
        <taxon>Alphaproteobacteria</taxon>
        <taxon>Hyphomicrobiales</taxon>
        <taxon>Stappiaceae</taxon>
        <taxon>Roseibium</taxon>
    </lineage>
</organism>
<protein>
    <submittedName>
        <fullName evidence="7">Methyl-accepting chemotaxis protein 4</fullName>
    </submittedName>
</protein>
<dbReference type="OrthoDB" id="7293398at2"/>
<evidence type="ECO:0000256" key="4">
    <source>
        <dbReference type="SAM" id="Phobius"/>
    </source>
</evidence>
<evidence type="ECO:0000256" key="2">
    <source>
        <dbReference type="ARBA" id="ARBA00029447"/>
    </source>
</evidence>
<reference evidence="8" key="1">
    <citation type="submission" date="2015-07" db="EMBL/GenBank/DDBJ databases">
        <authorList>
            <person name="Rodrigo-Torres Lidia"/>
            <person name="Arahal R.David."/>
        </authorList>
    </citation>
    <scope>NUCLEOTIDE SEQUENCE [LARGE SCALE GENOMIC DNA]</scope>
    <source>
        <strain evidence="8">CECT 4801</strain>
    </source>
</reference>
<feature type="transmembrane region" description="Helical" evidence="4">
    <location>
        <begin position="66"/>
        <end position="91"/>
    </location>
</feature>
<sequence>MTLSIKGRFVAMVLTAAAIMMAGTAFAFYTFRQAFMEKIGTPAGAQDFLTGNVAGKIDGLILDQMITIGLVVLPVGLAFLAFAVILAVGLARPMNRLQTGLDMLSEGNLDIQIDGAHRSDEIGAIARSVTAFRANLAERAKEQARQELAHQEALSEERKALMQDVADDFEKSVIGVVSALSTAAKSVEGNSADLNRAVNSSMQAVQEVHQATSEASSSVAFVTSSADRLSGSLSRVREDVDQATDIASTAVAEARKTDEIVGRLAETGRAIGEIVELISQIASQTNLVALNATIEAARAGEAGRGFAVVANEVKALAEQTTRATEDISAQVTAVQEVAELSETAIRSIAETIGRVSEISGKIREAVEEQTTATHEISSNALTARTSSDQVAENVDTLSDVMETSRTATDEMNGAAAELGQLSNSLQEQVRQFLQSVRAA</sequence>
<dbReference type="AlphaFoldDB" id="A0A0M6Y3X3"/>
<accession>A0A0M6Y3X3</accession>
<keyword evidence="4" id="KW-0812">Transmembrane</keyword>
<dbReference type="PANTHER" id="PTHR32089">
    <property type="entry name" value="METHYL-ACCEPTING CHEMOTAXIS PROTEIN MCPB"/>
    <property type="match status" value="1"/>
</dbReference>
<dbReference type="PROSITE" id="PS50885">
    <property type="entry name" value="HAMP"/>
    <property type="match status" value="1"/>
</dbReference>
<evidence type="ECO:0000256" key="1">
    <source>
        <dbReference type="ARBA" id="ARBA00023224"/>
    </source>
</evidence>
<dbReference type="RefSeq" id="WP_055655930.1">
    <property type="nucleotide sequence ID" value="NZ_CXST01000001.1"/>
</dbReference>
<dbReference type="SUPFAM" id="SSF58104">
    <property type="entry name" value="Methyl-accepting chemotaxis protein (MCP) signaling domain"/>
    <property type="match status" value="1"/>
</dbReference>
<comment type="similarity">
    <text evidence="2">Belongs to the methyl-accepting chemotaxis (MCP) protein family.</text>
</comment>
<proteinExistence type="inferred from homology"/>
<evidence type="ECO:0000313" key="7">
    <source>
        <dbReference type="EMBL" id="CTQ43701.1"/>
    </source>
</evidence>
<dbReference type="SMART" id="SM00283">
    <property type="entry name" value="MA"/>
    <property type="match status" value="1"/>
</dbReference>
<dbReference type="InterPro" id="IPR004089">
    <property type="entry name" value="MCPsignal_dom"/>
</dbReference>
<feature type="domain" description="HAMP" evidence="6">
    <location>
        <begin position="88"/>
        <end position="141"/>
    </location>
</feature>
<dbReference type="Pfam" id="PF00015">
    <property type="entry name" value="MCPsignal"/>
    <property type="match status" value="1"/>
</dbReference>
<dbReference type="Pfam" id="PF00672">
    <property type="entry name" value="HAMP"/>
    <property type="match status" value="1"/>
</dbReference>
<dbReference type="CDD" id="cd06225">
    <property type="entry name" value="HAMP"/>
    <property type="match status" value="1"/>
</dbReference>
<keyword evidence="1 3" id="KW-0807">Transducer</keyword>
<evidence type="ECO:0000259" key="6">
    <source>
        <dbReference type="PROSITE" id="PS50885"/>
    </source>
</evidence>
<dbReference type="PROSITE" id="PS50111">
    <property type="entry name" value="CHEMOTAXIS_TRANSDUC_2"/>
    <property type="match status" value="1"/>
</dbReference>
<dbReference type="STRING" id="187304.B0E33_19270"/>
<dbReference type="InterPro" id="IPR003660">
    <property type="entry name" value="HAMP_dom"/>
</dbReference>
<dbReference type="SMART" id="SM00304">
    <property type="entry name" value="HAMP"/>
    <property type="match status" value="2"/>
</dbReference>
<dbReference type="GO" id="GO:0016020">
    <property type="term" value="C:membrane"/>
    <property type="evidence" value="ECO:0007669"/>
    <property type="project" value="InterPro"/>
</dbReference>
<keyword evidence="8" id="KW-1185">Reference proteome</keyword>
<dbReference type="Gene3D" id="1.10.287.950">
    <property type="entry name" value="Methyl-accepting chemotaxis protein"/>
    <property type="match status" value="1"/>
</dbReference>
<dbReference type="Proteomes" id="UP000048926">
    <property type="component" value="Unassembled WGS sequence"/>
</dbReference>
<gene>
    <name evidence="7" type="primary">mcp4_5</name>
    <name evidence="7" type="ORF">LAL4801_02141</name>
</gene>
<dbReference type="Gene3D" id="6.10.340.10">
    <property type="match status" value="1"/>
</dbReference>
<keyword evidence="4" id="KW-1133">Transmembrane helix</keyword>
<feature type="domain" description="Methyl-accepting transducer" evidence="5">
    <location>
        <begin position="176"/>
        <end position="412"/>
    </location>
</feature>
<dbReference type="PANTHER" id="PTHR32089:SF112">
    <property type="entry name" value="LYSOZYME-LIKE PROTEIN-RELATED"/>
    <property type="match status" value="1"/>
</dbReference>